<dbReference type="Proteomes" id="UP000070457">
    <property type="component" value="Unassembled WGS sequence"/>
</dbReference>
<gene>
    <name evidence="1" type="ORF">TR69_WS6001000173</name>
</gene>
<evidence type="ECO:0000313" key="2">
    <source>
        <dbReference type="Proteomes" id="UP000070457"/>
    </source>
</evidence>
<organism evidence="1 2">
    <name type="scientific">candidate division WS6 bacterium OLB20</name>
    <dbReference type="NCBI Taxonomy" id="1617426"/>
    <lineage>
        <taxon>Bacteria</taxon>
        <taxon>Candidatus Dojkabacteria</taxon>
    </lineage>
</organism>
<sequence length="240" mass="27602">MSSSINQIECVNPESINPVFPCYTDFGITRLREHLGSERIIMYPDAQVAPQLFQIDADIMDMNATMRGPVHTLRGLHWVQQMPWLLRLDAGIEIHQAEVMTHERLQNMYMLDGQELPRNPIVRINWPDRNRIHGDDGHKTGQVCSIALLTDPAGSFDSLEYMNNPEGRKNWIFKVDELATMHHPAGRRPEHLRNQLPKGIDPDDPKVRIMIERMTKLMDEGRASTHDRTFMVATPIDYLG</sequence>
<protein>
    <submittedName>
        <fullName evidence="1">Uncharacterized protein</fullName>
    </submittedName>
</protein>
<dbReference type="STRING" id="1617426.TR69_WS6001000173"/>
<comment type="caution">
    <text evidence="1">The sequence shown here is derived from an EMBL/GenBank/DDBJ whole genome shotgun (WGS) entry which is preliminary data.</text>
</comment>
<name>A0A136M069_9BACT</name>
<reference evidence="1 2" key="1">
    <citation type="submission" date="2015-02" db="EMBL/GenBank/DDBJ databases">
        <title>Improved understanding of the partial-nitritation anammox process through 23 genomes representing the majority of the microbial community.</title>
        <authorList>
            <person name="Speth D.R."/>
            <person name="In T Zandt M."/>
            <person name="Guerrero Cruz S."/>
            <person name="Jetten M.S."/>
            <person name="Dutilh B.E."/>
        </authorList>
    </citation>
    <scope>NUCLEOTIDE SEQUENCE [LARGE SCALE GENOMIC DNA]</scope>
    <source>
        <strain evidence="1">OLB20</strain>
    </source>
</reference>
<proteinExistence type="predicted"/>
<accession>A0A136M069</accession>
<dbReference type="AlphaFoldDB" id="A0A136M069"/>
<dbReference type="EMBL" id="JYNZ01000002">
    <property type="protein sequence ID" value="KXK27298.1"/>
    <property type="molecule type" value="Genomic_DNA"/>
</dbReference>
<evidence type="ECO:0000313" key="1">
    <source>
        <dbReference type="EMBL" id="KXK27298.1"/>
    </source>
</evidence>